<protein>
    <submittedName>
        <fullName evidence="1">Uncharacterized protein</fullName>
    </submittedName>
</protein>
<reference evidence="1" key="1">
    <citation type="submission" date="2018-02" db="EMBL/GenBank/DDBJ databases">
        <title>Rhizophora mucronata_Transcriptome.</title>
        <authorList>
            <person name="Meera S.P."/>
            <person name="Sreeshan A."/>
            <person name="Augustine A."/>
        </authorList>
    </citation>
    <scope>NUCLEOTIDE SEQUENCE</scope>
    <source>
        <tissue evidence="1">Leaf</tissue>
    </source>
</reference>
<sequence length="44" mass="5008">MHDHGITVVVKIAYPLCHTQRDLVPRQPIGHQIVPLIFPVQQIV</sequence>
<proteinExistence type="predicted"/>
<evidence type="ECO:0000313" key="1">
    <source>
        <dbReference type="EMBL" id="MBX50402.1"/>
    </source>
</evidence>
<dbReference type="AlphaFoldDB" id="A0A2P2P6N2"/>
<accession>A0A2P2P6N2</accession>
<organism evidence="1">
    <name type="scientific">Rhizophora mucronata</name>
    <name type="common">Asiatic mangrove</name>
    <dbReference type="NCBI Taxonomy" id="61149"/>
    <lineage>
        <taxon>Eukaryota</taxon>
        <taxon>Viridiplantae</taxon>
        <taxon>Streptophyta</taxon>
        <taxon>Embryophyta</taxon>
        <taxon>Tracheophyta</taxon>
        <taxon>Spermatophyta</taxon>
        <taxon>Magnoliopsida</taxon>
        <taxon>eudicotyledons</taxon>
        <taxon>Gunneridae</taxon>
        <taxon>Pentapetalae</taxon>
        <taxon>rosids</taxon>
        <taxon>fabids</taxon>
        <taxon>Malpighiales</taxon>
        <taxon>Rhizophoraceae</taxon>
        <taxon>Rhizophora</taxon>
    </lineage>
</organism>
<dbReference type="EMBL" id="GGEC01069918">
    <property type="protein sequence ID" value="MBX50402.1"/>
    <property type="molecule type" value="Transcribed_RNA"/>
</dbReference>
<name>A0A2P2P6N2_RHIMU</name>